<dbReference type="VEuPathDB" id="FungiDB:TRIVIDRAFT_60249"/>
<dbReference type="InParanoid" id="G9MS72"/>
<reference evidence="1 2" key="1">
    <citation type="journal article" date="2011" name="Genome Biol.">
        <title>Comparative genome sequence analysis underscores mycoparasitism as the ancestral life style of Trichoderma.</title>
        <authorList>
            <person name="Kubicek C.P."/>
            <person name="Herrera-Estrella A."/>
            <person name="Seidl-Seiboth V."/>
            <person name="Martinez D.A."/>
            <person name="Druzhinina I.S."/>
            <person name="Thon M."/>
            <person name="Zeilinger S."/>
            <person name="Casas-Flores S."/>
            <person name="Horwitz B.A."/>
            <person name="Mukherjee P.K."/>
            <person name="Mukherjee M."/>
            <person name="Kredics L."/>
            <person name="Alcaraz L.D."/>
            <person name="Aerts A."/>
            <person name="Antal Z."/>
            <person name="Atanasova L."/>
            <person name="Cervantes-Badillo M.G."/>
            <person name="Challacombe J."/>
            <person name="Chertkov O."/>
            <person name="McCluskey K."/>
            <person name="Coulpier F."/>
            <person name="Deshpande N."/>
            <person name="von Doehren H."/>
            <person name="Ebbole D.J."/>
            <person name="Esquivel-Naranjo E.U."/>
            <person name="Fekete E."/>
            <person name="Flipphi M."/>
            <person name="Glaser F."/>
            <person name="Gomez-Rodriguez E.Y."/>
            <person name="Gruber S."/>
            <person name="Han C."/>
            <person name="Henrissat B."/>
            <person name="Hermosa R."/>
            <person name="Hernandez-Onate M."/>
            <person name="Karaffa L."/>
            <person name="Kosti I."/>
            <person name="Le Crom S."/>
            <person name="Lindquist E."/>
            <person name="Lucas S."/>
            <person name="Luebeck M."/>
            <person name="Luebeck P.S."/>
            <person name="Margeot A."/>
            <person name="Metz B."/>
            <person name="Misra M."/>
            <person name="Nevalainen H."/>
            <person name="Omann M."/>
            <person name="Packer N."/>
            <person name="Perrone G."/>
            <person name="Uresti-Rivera E.E."/>
            <person name="Salamov A."/>
            <person name="Schmoll M."/>
            <person name="Seiboth B."/>
            <person name="Shapiro H."/>
            <person name="Sukno S."/>
            <person name="Tamayo-Ramos J.A."/>
            <person name="Tisch D."/>
            <person name="Wiest A."/>
            <person name="Wilkinson H.H."/>
            <person name="Zhang M."/>
            <person name="Coutinho P.M."/>
            <person name="Kenerley C.M."/>
            <person name="Monte E."/>
            <person name="Baker S.E."/>
            <person name="Grigoriev I.V."/>
        </authorList>
    </citation>
    <scope>NUCLEOTIDE SEQUENCE [LARGE SCALE GENOMIC DNA]</scope>
    <source>
        <strain evidence="2">Gv29-8 / FGSC 10586</strain>
    </source>
</reference>
<dbReference type="SUPFAM" id="SSF54427">
    <property type="entry name" value="NTF2-like"/>
    <property type="match status" value="1"/>
</dbReference>
<dbReference type="Proteomes" id="UP000007115">
    <property type="component" value="Unassembled WGS sequence"/>
</dbReference>
<name>G9MS72_HYPVG</name>
<evidence type="ECO:0000313" key="1">
    <source>
        <dbReference type="EMBL" id="EHK22934.1"/>
    </source>
</evidence>
<gene>
    <name evidence="1" type="ORF">TRIVIDRAFT_60249</name>
</gene>
<comment type="caution">
    <text evidence="1">The sequence shown here is derived from an EMBL/GenBank/DDBJ whole genome shotgun (WGS) entry which is preliminary data.</text>
</comment>
<organism evidence="1 2">
    <name type="scientific">Hypocrea virens (strain Gv29-8 / FGSC 10586)</name>
    <name type="common">Gliocladium virens</name>
    <name type="synonym">Trichoderma virens</name>
    <dbReference type="NCBI Taxonomy" id="413071"/>
    <lineage>
        <taxon>Eukaryota</taxon>
        <taxon>Fungi</taxon>
        <taxon>Dikarya</taxon>
        <taxon>Ascomycota</taxon>
        <taxon>Pezizomycotina</taxon>
        <taxon>Sordariomycetes</taxon>
        <taxon>Hypocreomycetidae</taxon>
        <taxon>Hypocreales</taxon>
        <taxon>Hypocreaceae</taxon>
        <taxon>Trichoderma</taxon>
    </lineage>
</organism>
<keyword evidence="2" id="KW-1185">Reference proteome</keyword>
<dbReference type="OMA" id="ERHTAYG"/>
<evidence type="ECO:0000313" key="2">
    <source>
        <dbReference type="Proteomes" id="UP000007115"/>
    </source>
</evidence>
<proteinExistence type="predicted"/>
<sequence length="135" mass="14765">MSTVSPFSSKDSFATALEAVLNSPDASLEAALLNIYTKESVITVNQKRMTWDEFLPYLEAIRARLASVEIKSHHLLRDGNMFSERHTAYGHGKDGTETGAEAMLMGELNEDGKAIWLEEIAVLRSDADSASSEAS</sequence>
<dbReference type="EMBL" id="ABDF02000006">
    <property type="protein sequence ID" value="EHK22934.1"/>
    <property type="molecule type" value="Genomic_DNA"/>
</dbReference>
<dbReference type="AlphaFoldDB" id="G9MS72"/>
<dbReference type="RefSeq" id="XP_013957138.1">
    <property type="nucleotide sequence ID" value="XM_014101663.1"/>
</dbReference>
<protein>
    <recommendedName>
        <fullName evidence="3">SnoaL-like domain-containing protein</fullName>
    </recommendedName>
</protein>
<evidence type="ECO:0008006" key="3">
    <source>
        <dbReference type="Google" id="ProtNLM"/>
    </source>
</evidence>
<accession>G9MS72</accession>
<dbReference type="GeneID" id="25796050"/>
<dbReference type="HOGENOM" id="CLU_1938454_0_0_1"/>
<dbReference type="InterPro" id="IPR032710">
    <property type="entry name" value="NTF2-like_dom_sf"/>
</dbReference>
<dbReference type="OrthoDB" id="4879705at2759"/>
<dbReference type="eggNOG" id="ENOG502RR5H">
    <property type="taxonomic scope" value="Eukaryota"/>
</dbReference>